<evidence type="ECO:0000256" key="1">
    <source>
        <dbReference type="ARBA" id="ARBA00004370"/>
    </source>
</evidence>
<dbReference type="GO" id="GO:0019898">
    <property type="term" value="C:extrinsic component of membrane"/>
    <property type="evidence" value="ECO:0007669"/>
    <property type="project" value="InterPro"/>
</dbReference>
<evidence type="ECO:0000313" key="12">
    <source>
        <dbReference type="EMBL" id="KAG0474715.1"/>
    </source>
</evidence>
<dbReference type="AlphaFoldDB" id="A0A835UW67"/>
<dbReference type="InterPro" id="IPR023222">
    <property type="entry name" value="PsbQ-like_dom_sf"/>
</dbReference>
<dbReference type="Pfam" id="PF15663">
    <property type="entry name" value="zf-CCCH_3"/>
    <property type="match status" value="1"/>
</dbReference>
<dbReference type="SUPFAM" id="SSF90229">
    <property type="entry name" value="CCCH zinc finger"/>
    <property type="match status" value="1"/>
</dbReference>
<evidence type="ECO:0000256" key="10">
    <source>
        <dbReference type="SAM" id="MobiDB-lite"/>
    </source>
</evidence>
<dbReference type="GO" id="GO:0009654">
    <property type="term" value="C:photosystem II oxygen evolving complex"/>
    <property type="evidence" value="ECO:0007669"/>
    <property type="project" value="InterPro"/>
</dbReference>
<comment type="caution">
    <text evidence="12">The sequence shown here is derived from an EMBL/GenBank/DDBJ whole genome shotgun (WGS) entry which is preliminary data.</text>
</comment>
<dbReference type="Pfam" id="PF00642">
    <property type="entry name" value="zf-CCCH"/>
    <property type="match status" value="1"/>
</dbReference>
<evidence type="ECO:0000256" key="7">
    <source>
        <dbReference type="ARBA" id="ARBA00023125"/>
    </source>
</evidence>
<dbReference type="EMBL" id="JADCNM010000007">
    <property type="protein sequence ID" value="KAG0474715.1"/>
    <property type="molecule type" value="Genomic_DNA"/>
</dbReference>
<dbReference type="SUPFAM" id="SSF101112">
    <property type="entry name" value="Oxygen-evolving enhancer protein 3"/>
    <property type="match status" value="1"/>
</dbReference>
<sequence>MYSGGAKSDPCPTRVEEEAIKRNTDCVYFLASPLTCKKGSECEYRHSEGARINPRDCRFWLTGSCLNPKCLFRHPPLDGLFGNPGATPAPTVTAYQTPQLPKGNSSAYDLSRNHVPCYYFQKGACLKGDKCPFMHGPLPAANPVTKYGSSNTSQLENSQKDFWAIRECSNQKNLSSQTISKENADKPTNVLPSTARDYTLLENSNDKSSSQLLSHRIGFPRSHLASVPIKTSTNFPQHQDSLVEPEGQYLHGEAGEILEESSGVGLTEMRKPSDQLQSFGDRYLNGKRSEEALRETSPGFDVLVDDYLDDTDDFSRGSIQVGREVVVEDGYEQHHSGYESGVRLDRDHHRGEGEYQHLGKQHTPGDLVQHSNSSTSERVLEKPEVFERRWARRLRSSEDIDDSDLRHRLMKHRRGRLGGRLGLGSNENHANARKPGCQQQTVDTVDPLDFDGPRSLAELKGAKADGISFAQSTRNNDSTASLEHNGIKSSAVVPDFDASVSFEGPKPLSVLLKRKREVGSHNGEILDISNDVKETNDIEIGSTNSAAAPASQVQPGDALSKERLEEFDEPRFETVEEVNEEGKLLNNRKLTAMEDLECKGSVFRIKKCAFDFLSMEEDLIDDEEYGIWWELIERELRLKSTFLYCDLNHVILNSCEEQKRSLTDLANRFFHCMEELDNAVKCRSISAARTCYCDAVRLLQELMAALTSDEC</sequence>
<dbReference type="SMART" id="SM00356">
    <property type="entry name" value="ZnF_C3H1"/>
    <property type="match status" value="3"/>
</dbReference>
<protein>
    <recommendedName>
        <fullName evidence="11">C3H1-type domain-containing protein</fullName>
    </recommendedName>
</protein>
<dbReference type="PANTHER" id="PTHR15725">
    <property type="entry name" value="ZN-FINGER, C-X8-C-X5-C-X3-H TYPE-CONTAINING"/>
    <property type="match status" value="1"/>
</dbReference>
<proteinExistence type="predicted"/>
<evidence type="ECO:0000256" key="6">
    <source>
        <dbReference type="ARBA" id="ARBA00023078"/>
    </source>
</evidence>
<evidence type="ECO:0000256" key="5">
    <source>
        <dbReference type="ARBA" id="ARBA00022833"/>
    </source>
</evidence>
<evidence type="ECO:0000256" key="2">
    <source>
        <dbReference type="ARBA" id="ARBA00022723"/>
    </source>
</evidence>
<feature type="domain" description="C3H1-type" evidence="11">
    <location>
        <begin position="20"/>
        <end position="49"/>
    </location>
</feature>
<evidence type="ECO:0000256" key="9">
    <source>
        <dbReference type="PROSITE-ProRule" id="PRU00723"/>
    </source>
</evidence>
<keyword evidence="6" id="KW-0793">Thylakoid</keyword>
<evidence type="ECO:0000259" key="11">
    <source>
        <dbReference type="PROSITE" id="PS50103"/>
    </source>
</evidence>
<dbReference type="PANTHER" id="PTHR15725:SF14">
    <property type="entry name" value="ZINC FINGER CCCH DOMAIN-CONTAINING PROTEIN 11A"/>
    <property type="match status" value="1"/>
</dbReference>
<keyword evidence="5 9" id="KW-0862">Zinc</keyword>
<evidence type="ECO:0000313" key="13">
    <source>
        <dbReference type="Proteomes" id="UP000639772"/>
    </source>
</evidence>
<dbReference type="GO" id="GO:0005509">
    <property type="term" value="F:calcium ion binding"/>
    <property type="evidence" value="ECO:0007669"/>
    <property type="project" value="InterPro"/>
</dbReference>
<dbReference type="FunFam" id="4.10.1000.10:FF:000021">
    <property type="entry name" value="Zinc finger CCCH domain-containing protein 17"/>
    <property type="match status" value="1"/>
</dbReference>
<dbReference type="GO" id="GO:0003729">
    <property type="term" value="F:mRNA binding"/>
    <property type="evidence" value="ECO:0007669"/>
    <property type="project" value="TreeGrafter"/>
</dbReference>
<dbReference type="GO" id="GO:0015979">
    <property type="term" value="P:photosynthesis"/>
    <property type="evidence" value="ECO:0007669"/>
    <property type="project" value="InterPro"/>
</dbReference>
<dbReference type="Gene3D" id="1.20.120.290">
    <property type="entry name" value="Oxygen-evolving enhancer protein 3 (PsbQ), four-helix up-down bundle"/>
    <property type="match status" value="1"/>
</dbReference>
<accession>A0A835UW67</accession>
<keyword evidence="7" id="KW-0238">DNA-binding</keyword>
<keyword evidence="3" id="KW-0677">Repeat</keyword>
<reference evidence="12 13" key="1">
    <citation type="journal article" date="2020" name="Nat. Food">
        <title>A phased Vanilla planifolia genome enables genetic improvement of flavour and production.</title>
        <authorList>
            <person name="Hasing T."/>
            <person name="Tang H."/>
            <person name="Brym M."/>
            <person name="Khazi F."/>
            <person name="Huang T."/>
            <person name="Chambers A.H."/>
        </authorList>
    </citation>
    <scope>NUCLEOTIDE SEQUENCE [LARGE SCALE GENOMIC DNA]</scope>
    <source>
        <tissue evidence="12">Leaf</tissue>
    </source>
</reference>
<keyword evidence="4 9" id="KW-0863">Zinc-finger</keyword>
<feature type="zinc finger region" description="C3H1-type" evidence="9">
    <location>
        <begin position="20"/>
        <end position="49"/>
    </location>
</feature>
<dbReference type="Gene3D" id="4.10.1000.10">
    <property type="entry name" value="Zinc finger, CCCH-type"/>
    <property type="match status" value="2"/>
</dbReference>
<feature type="region of interest" description="Disordered" evidence="10">
    <location>
        <begin position="355"/>
        <end position="382"/>
    </location>
</feature>
<feature type="domain" description="C3H1-type" evidence="11">
    <location>
        <begin position="51"/>
        <end position="77"/>
    </location>
</feature>
<keyword evidence="8" id="KW-0472">Membrane</keyword>
<dbReference type="GO" id="GO:0003677">
    <property type="term" value="F:DNA binding"/>
    <property type="evidence" value="ECO:0007669"/>
    <property type="project" value="UniProtKB-KW"/>
</dbReference>
<dbReference type="PROSITE" id="PS50103">
    <property type="entry name" value="ZF_C3H1"/>
    <property type="match status" value="3"/>
</dbReference>
<dbReference type="GO" id="GO:0008270">
    <property type="term" value="F:zinc ion binding"/>
    <property type="evidence" value="ECO:0007669"/>
    <property type="project" value="UniProtKB-KW"/>
</dbReference>
<dbReference type="Proteomes" id="UP000639772">
    <property type="component" value="Chromosome 7"/>
</dbReference>
<dbReference type="OrthoDB" id="5395350at2759"/>
<evidence type="ECO:0000256" key="3">
    <source>
        <dbReference type="ARBA" id="ARBA00022737"/>
    </source>
</evidence>
<name>A0A835UW67_VANPL</name>
<dbReference type="InterPro" id="IPR000571">
    <property type="entry name" value="Znf_CCCH"/>
</dbReference>
<feature type="zinc finger region" description="C3H1-type" evidence="9">
    <location>
        <begin position="111"/>
        <end position="138"/>
    </location>
</feature>
<feature type="region of interest" description="Disordered" evidence="10">
    <location>
        <begin position="417"/>
        <end position="439"/>
    </location>
</feature>
<dbReference type="InterPro" id="IPR036855">
    <property type="entry name" value="Znf_CCCH_sf"/>
</dbReference>
<feature type="domain" description="C3H1-type" evidence="11">
    <location>
        <begin position="111"/>
        <end position="138"/>
    </location>
</feature>
<keyword evidence="2 9" id="KW-0479">Metal-binding</keyword>
<evidence type="ECO:0000256" key="4">
    <source>
        <dbReference type="ARBA" id="ARBA00022771"/>
    </source>
</evidence>
<feature type="zinc finger region" description="C3H1-type" evidence="9">
    <location>
        <begin position="51"/>
        <end position="77"/>
    </location>
</feature>
<gene>
    <name evidence="12" type="ORF">HPP92_014401</name>
</gene>
<dbReference type="InterPro" id="IPR008797">
    <property type="entry name" value="PSII_PsbQ"/>
</dbReference>
<dbReference type="Pfam" id="PF05757">
    <property type="entry name" value="PsbQ"/>
    <property type="match status" value="1"/>
</dbReference>
<organism evidence="12 13">
    <name type="scientific">Vanilla planifolia</name>
    <name type="common">Vanilla</name>
    <dbReference type="NCBI Taxonomy" id="51239"/>
    <lineage>
        <taxon>Eukaryota</taxon>
        <taxon>Viridiplantae</taxon>
        <taxon>Streptophyta</taxon>
        <taxon>Embryophyta</taxon>
        <taxon>Tracheophyta</taxon>
        <taxon>Spermatophyta</taxon>
        <taxon>Magnoliopsida</taxon>
        <taxon>Liliopsida</taxon>
        <taxon>Asparagales</taxon>
        <taxon>Orchidaceae</taxon>
        <taxon>Vanilloideae</taxon>
        <taxon>Vanilleae</taxon>
        <taxon>Vanilla</taxon>
    </lineage>
</organism>
<comment type="subcellular location">
    <subcellularLocation>
        <location evidence="1">Membrane</location>
    </subcellularLocation>
</comment>
<evidence type="ECO:0000256" key="8">
    <source>
        <dbReference type="ARBA" id="ARBA00023136"/>
    </source>
</evidence>
<dbReference type="InterPro" id="IPR041686">
    <property type="entry name" value="Znf-CCCH_3"/>
</dbReference>